<evidence type="ECO:0000313" key="2">
    <source>
        <dbReference type="Proteomes" id="UP000824504"/>
    </source>
</evidence>
<dbReference type="NCBIfam" id="TIGR04255">
    <property type="entry name" value="sporadTIGR04255"/>
    <property type="match status" value="1"/>
</dbReference>
<name>A0ABX8SJW0_9ACTN</name>
<gene>
    <name evidence="1" type="ORF">KDB89_01400</name>
</gene>
<accession>A0ABX8SJW0</accession>
<reference evidence="1 2" key="1">
    <citation type="submission" date="2021-07" db="EMBL/GenBank/DDBJ databases">
        <title>complete genome sequencing of Tessaracoccus sp.J1M15.</title>
        <authorList>
            <person name="Bae J.-W."/>
            <person name="Kim D.-y."/>
        </authorList>
    </citation>
    <scope>NUCLEOTIDE SEQUENCE [LARGE SCALE GENOMIC DNA]</scope>
    <source>
        <strain evidence="1 2">J1M15</strain>
    </source>
</reference>
<protein>
    <submittedName>
        <fullName evidence="1">TIGR04255 family protein</fullName>
    </submittedName>
</protein>
<dbReference type="Proteomes" id="UP000824504">
    <property type="component" value="Chromosome"/>
</dbReference>
<evidence type="ECO:0000313" key="1">
    <source>
        <dbReference type="EMBL" id="QXT63169.1"/>
    </source>
</evidence>
<dbReference type="EMBL" id="CP079216">
    <property type="protein sequence ID" value="QXT63169.1"/>
    <property type="molecule type" value="Genomic_DNA"/>
</dbReference>
<dbReference type="RefSeq" id="WP_219082812.1">
    <property type="nucleotide sequence ID" value="NZ_CP079216.1"/>
</dbReference>
<keyword evidence="2" id="KW-1185">Reference proteome</keyword>
<proteinExistence type="predicted"/>
<dbReference type="InterPro" id="IPR026349">
    <property type="entry name" value="CHP04255"/>
</dbReference>
<organism evidence="1 2">
    <name type="scientific">Tessaracoccus palaemonis</name>
    <dbReference type="NCBI Taxonomy" id="2829499"/>
    <lineage>
        <taxon>Bacteria</taxon>
        <taxon>Bacillati</taxon>
        <taxon>Actinomycetota</taxon>
        <taxon>Actinomycetes</taxon>
        <taxon>Propionibacteriales</taxon>
        <taxon>Propionibacteriaceae</taxon>
        <taxon>Tessaracoccus</taxon>
    </lineage>
</organism>
<sequence length="270" mass="29291">MYPKREVFPKSPLALVAAEIRFSDAPRLRQSETLDAVAVAVESLLPVHEQVQGAVNIQVVNGQPQVQVVTGRVMKNVDSTAALSIFPDRLSFETTAYAEYETFKANVVACAQALVSAGVAPAVQRIGLRYLDEIRVPDAKVVDARLWSDWVDQRLVDHLQLGPDGAPVARADGTISYDLGHHKGLNFRFAALPGGAVVVTGNLVRRPFVENVPVFVLDFDGYQDFSGQKAMLLSTDAVALTLDAVHGPAGETFQNAITDQARELFRGEKP</sequence>